<evidence type="ECO:0000256" key="2">
    <source>
        <dbReference type="ARBA" id="ARBA00022737"/>
    </source>
</evidence>
<dbReference type="PANTHER" id="PTHR24379:SF121">
    <property type="entry name" value="C2H2-TYPE DOMAIN-CONTAINING PROTEIN"/>
    <property type="match status" value="1"/>
</dbReference>
<evidence type="ECO:0000313" key="8">
    <source>
        <dbReference type="EMBL" id="KAJ8706773.1"/>
    </source>
</evidence>
<evidence type="ECO:0000256" key="3">
    <source>
        <dbReference type="ARBA" id="ARBA00022771"/>
    </source>
</evidence>
<dbReference type="PANTHER" id="PTHR24379">
    <property type="entry name" value="KRAB AND ZINC FINGER DOMAIN-CONTAINING"/>
    <property type="match status" value="1"/>
</dbReference>
<evidence type="ECO:0000259" key="7">
    <source>
        <dbReference type="PROSITE" id="PS50157"/>
    </source>
</evidence>
<feature type="domain" description="C2H2-type" evidence="7">
    <location>
        <begin position="371"/>
        <end position="401"/>
    </location>
</feature>
<feature type="domain" description="C2H2-type" evidence="7">
    <location>
        <begin position="493"/>
        <end position="521"/>
    </location>
</feature>
<dbReference type="GO" id="GO:0008270">
    <property type="term" value="F:zinc ion binding"/>
    <property type="evidence" value="ECO:0007669"/>
    <property type="project" value="UniProtKB-KW"/>
</dbReference>
<feature type="region of interest" description="Disordered" evidence="6">
    <location>
        <begin position="142"/>
        <end position="174"/>
    </location>
</feature>
<name>A0AAD7Y8R1_MYTSE</name>
<evidence type="ECO:0000256" key="4">
    <source>
        <dbReference type="ARBA" id="ARBA00022833"/>
    </source>
</evidence>
<dbReference type="SUPFAM" id="SSF57667">
    <property type="entry name" value="beta-beta-alpha zinc fingers"/>
    <property type="match status" value="4"/>
</dbReference>
<dbReference type="PROSITE" id="PS50157">
    <property type="entry name" value="ZINC_FINGER_C2H2_2"/>
    <property type="match status" value="7"/>
</dbReference>
<sequence length="554" mass="64308">MGDLCTACMCSGRNLYYIGETGFYHLFSQILNEIQIYDSSPFYIRVCWECVAHLRTWAKFKERAKRSYTQLQYVQQNNFTQEPRPPHLGISHVYNFTIPEPPIKTESGDPTTSLDCEEDRLQDVKTEDTHCEPASFVNDLDVEPKKRRKKVDKLVPGAPFGTESGDPTKSLDCEGDRLQDVKTEETHCEPASFVNDLDVEPKKRRKKVDKPIKEKSKKKVKPKTEKIPVKKKIKVKKKRSPSPDSLPDDHMDASDLDLENDDDDDDVKDKTGDVAESKVEIEVPAVKENKRLNGEAKATKEAPLKETLPERPHCEECGKNFSSRKTYRYHLNVLHKGQNRYPCPRCGKVYQWKSNLGRHLRSHKARDSGELYCETCDKRFASVATYRQHLRVSRRHVPESDFSFMCNECGKKFVNKTRLRDHIDWEHLKKIKFRCQLCNKPFKCHTSLYVHMQNVHRNKEKKDNLCHVCGKSYQNAAKLKYHIVAMHTSETPYQCQQCSAAFGWYSSLYRHVREVHYKMKLQPKKLKKSKKTDLIPSLLPLEVVIPPMHQPGLP</sequence>
<dbReference type="AlphaFoldDB" id="A0AAD7Y8R1"/>
<protein>
    <recommendedName>
        <fullName evidence="7">C2H2-type domain-containing protein</fullName>
    </recommendedName>
</protein>
<dbReference type="Pfam" id="PF00096">
    <property type="entry name" value="zf-C2H2"/>
    <property type="match status" value="3"/>
</dbReference>
<feature type="domain" description="C2H2-type" evidence="7">
    <location>
        <begin position="341"/>
        <end position="368"/>
    </location>
</feature>
<accession>A0AAD7Y8R1</accession>
<dbReference type="PROSITE" id="PS00028">
    <property type="entry name" value="ZINC_FINGER_C2H2_1"/>
    <property type="match status" value="6"/>
</dbReference>
<proteinExistence type="predicted"/>
<keyword evidence="4" id="KW-0862">Zinc</keyword>
<organism evidence="8 9">
    <name type="scientific">Mythimna separata</name>
    <name type="common">Oriental armyworm</name>
    <name type="synonym">Pseudaletia separata</name>
    <dbReference type="NCBI Taxonomy" id="271217"/>
    <lineage>
        <taxon>Eukaryota</taxon>
        <taxon>Metazoa</taxon>
        <taxon>Ecdysozoa</taxon>
        <taxon>Arthropoda</taxon>
        <taxon>Hexapoda</taxon>
        <taxon>Insecta</taxon>
        <taxon>Pterygota</taxon>
        <taxon>Neoptera</taxon>
        <taxon>Endopterygota</taxon>
        <taxon>Lepidoptera</taxon>
        <taxon>Glossata</taxon>
        <taxon>Ditrysia</taxon>
        <taxon>Noctuoidea</taxon>
        <taxon>Noctuidae</taxon>
        <taxon>Noctuinae</taxon>
        <taxon>Hadenini</taxon>
        <taxon>Mythimna</taxon>
    </lineage>
</organism>
<dbReference type="InterPro" id="IPR036236">
    <property type="entry name" value="Znf_C2H2_sf"/>
</dbReference>
<dbReference type="InterPro" id="IPR013087">
    <property type="entry name" value="Znf_C2H2_type"/>
</dbReference>
<dbReference type="Proteomes" id="UP001231518">
    <property type="component" value="Chromosome 30"/>
</dbReference>
<feature type="region of interest" description="Disordered" evidence="6">
    <location>
        <begin position="195"/>
        <end position="275"/>
    </location>
</feature>
<evidence type="ECO:0000256" key="6">
    <source>
        <dbReference type="SAM" id="MobiDB-lite"/>
    </source>
</evidence>
<comment type="caution">
    <text evidence="8">The sequence shown here is derived from an EMBL/GenBank/DDBJ whole genome shotgun (WGS) entry which is preliminary data.</text>
</comment>
<keyword evidence="2" id="KW-0677">Repeat</keyword>
<reference evidence="8" key="1">
    <citation type="submission" date="2023-03" db="EMBL/GenBank/DDBJ databases">
        <title>Chromosome-level genomes of two armyworms, Mythimna separata and Mythimna loreyi, provide insights into the biosynthesis and reception of sex pheromones.</title>
        <authorList>
            <person name="Zhao H."/>
        </authorList>
    </citation>
    <scope>NUCLEOTIDE SEQUENCE</scope>
    <source>
        <strain evidence="8">BeijingLab</strain>
        <tissue evidence="8">Pupa</tissue>
    </source>
</reference>
<feature type="compositionally biased region" description="Basic residues" evidence="6">
    <location>
        <begin position="229"/>
        <end position="240"/>
    </location>
</feature>
<keyword evidence="1" id="KW-0479">Metal-binding</keyword>
<feature type="compositionally biased region" description="Acidic residues" evidence="6">
    <location>
        <begin position="254"/>
        <end position="266"/>
    </location>
</feature>
<dbReference type="SMART" id="SM00355">
    <property type="entry name" value="ZnF_C2H2"/>
    <property type="match status" value="7"/>
</dbReference>
<keyword evidence="3 5" id="KW-0863">Zinc-finger</keyword>
<dbReference type="Gene3D" id="3.30.160.60">
    <property type="entry name" value="Classic Zinc Finger"/>
    <property type="match status" value="4"/>
</dbReference>
<evidence type="ECO:0000313" key="9">
    <source>
        <dbReference type="Proteomes" id="UP001231518"/>
    </source>
</evidence>
<keyword evidence="9" id="KW-1185">Reference proteome</keyword>
<feature type="domain" description="C2H2-type" evidence="7">
    <location>
        <begin position="433"/>
        <end position="461"/>
    </location>
</feature>
<feature type="domain" description="C2H2-type" evidence="7">
    <location>
        <begin position="312"/>
        <end position="340"/>
    </location>
</feature>
<evidence type="ECO:0000256" key="1">
    <source>
        <dbReference type="ARBA" id="ARBA00022723"/>
    </source>
</evidence>
<gene>
    <name evidence="8" type="ORF">PYW07_012851</name>
</gene>
<feature type="domain" description="C2H2-type" evidence="7">
    <location>
        <begin position="464"/>
        <end position="492"/>
    </location>
</feature>
<dbReference type="EMBL" id="JARGEI010000028">
    <property type="protein sequence ID" value="KAJ8706773.1"/>
    <property type="molecule type" value="Genomic_DNA"/>
</dbReference>
<evidence type="ECO:0000256" key="5">
    <source>
        <dbReference type="PROSITE-ProRule" id="PRU00042"/>
    </source>
</evidence>
<feature type="domain" description="C2H2-type" evidence="7">
    <location>
        <begin position="404"/>
        <end position="432"/>
    </location>
</feature>
<dbReference type="Pfam" id="PF12874">
    <property type="entry name" value="zf-met"/>
    <property type="match status" value="1"/>
</dbReference>